<dbReference type="RefSeq" id="WP_093885710.1">
    <property type="nucleotide sequence ID" value="NZ_FOQY01000002.1"/>
</dbReference>
<dbReference type="Proteomes" id="UP000199111">
    <property type="component" value="Unassembled WGS sequence"/>
</dbReference>
<feature type="transmembrane region" description="Helical" evidence="1">
    <location>
        <begin position="169"/>
        <end position="194"/>
    </location>
</feature>
<gene>
    <name evidence="2" type="ORF">SAMN05216275_102406</name>
</gene>
<feature type="transmembrane region" description="Helical" evidence="1">
    <location>
        <begin position="128"/>
        <end position="149"/>
    </location>
</feature>
<feature type="transmembrane region" description="Helical" evidence="1">
    <location>
        <begin position="25"/>
        <end position="43"/>
    </location>
</feature>
<feature type="transmembrane region" description="Helical" evidence="1">
    <location>
        <begin position="286"/>
        <end position="305"/>
    </location>
</feature>
<keyword evidence="3" id="KW-1185">Reference proteome</keyword>
<sequence>MARIIPVSAPSPDAHAADLPRRRGLIIVLSVLAGALIASLWSFRLVDSVIGDNVANTLLGYDAKHTEIGGLIAGTVFAFVSGLAGTFTACNIAAFGAIAPMTNAGGAHRADSSDTSGRLRIGATLRPIGWLALGMIVVSGAYGAVGAALGERLPQLSTATAGSSLPPRLLQASIVFGVIGLAFVYLGLAALRVVPDPFARLSSRFPNARLVVIGALIGGFLIGRPFPLFHKLFEYAAETRNPLYGAAVFILQSLGNITLMAVLFVVLVHATRGRFTRWMTAGPSRVATITAVAFIVVGAFTFLYWDLRLPARFGYGWFPVAPWE</sequence>
<feature type="transmembrane region" description="Helical" evidence="1">
    <location>
        <begin position="243"/>
        <end position="266"/>
    </location>
</feature>
<name>A0A1I3H981_9ACTN</name>
<protein>
    <recommendedName>
        <fullName evidence="4">Cytochrome C biogenesis protein transmembrane region</fullName>
    </recommendedName>
</protein>
<keyword evidence="1" id="KW-0472">Membrane</keyword>
<evidence type="ECO:0000313" key="3">
    <source>
        <dbReference type="Proteomes" id="UP000199111"/>
    </source>
</evidence>
<dbReference type="EMBL" id="FOQY01000002">
    <property type="protein sequence ID" value="SFI32202.1"/>
    <property type="molecule type" value="Genomic_DNA"/>
</dbReference>
<accession>A0A1I3H981</accession>
<evidence type="ECO:0000256" key="1">
    <source>
        <dbReference type="SAM" id="Phobius"/>
    </source>
</evidence>
<dbReference type="AlphaFoldDB" id="A0A1I3H981"/>
<keyword evidence="1" id="KW-1133">Transmembrane helix</keyword>
<keyword evidence="1" id="KW-0812">Transmembrane</keyword>
<evidence type="ECO:0008006" key="4">
    <source>
        <dbReference type="Google" id="ProtNLM"/>
    </source>
</evidence>
<organism evidence="2 3">
    <name type="scientific">Streptosporangium canum</name>
    <dbReference type="NCBI Taxonomy" id="324952"/>
    <lineage>
        <taxon>Bacteria</taxon>
        <taxon>Bacillati</taxon>
        <taxon>Actinomycetota</taxon>
        <taxon>Actinomycetes</taxon>
        <taxon>Streptosporangiales</taxon>
        <taxon>Streptosporangiaceae</taxon>
        <taxon>Streptosporangium</taxon>
    </lineage>
</organism>
<reference evidence="3" key="1">
    <citation type="submission" date="2016-10" db="EMBL/GenBank/DDBJ databases">
        <authorList>
            <person name="Varghese N."/>
            <person name="Submissions S."/>
        </authorList>
    </citation>
    <scope>NUCLEOTIDE SEQUENCE [LARGE SCALE GENOMIC DNA]</scope>
    <source>
        <strain evidence="3">CGMCC 4.2126</strain>
    </source>
</reference>
<feature type="transmembrane region" description="Helical" evidence="1">
    <location>
        <begin position="68"/>
        <end position="99"/>
    </location>
</feature>
<proteinExistence type="predicted"/>
<feature type="transmembrane region" description="Helical" evidence="1">
    <location>
        <begin position="206"/>
        <end position="223"/>
    </location>
</feature>
<evidence type="ECO:0000313" key="2">
    <source>
        <dbReference type="EMBL" id="SFI32202.1"/>
    </source>
</evidence>
<dbReference type="GeneID" id="96296737"/>